<keyword evidence="1" id="KW-0472">Membrane</keyword>
<dbReference type="EMBL" id="LAZR01025273">
    <property type="protein sequence ID" value="KKL72447.1"/>
    <property type="molecule type" value="Genomic_DNA"/>
</dbReference>
<proteinExistence type="predicted"/>
<organism evidence="2">
    <name type="scientific">marine sediment metagenome</name>
    <dbReference type="NCBI Taxonomy" id="412755"/>
    <lineage>
        <taxon>unclassified sequences</taxon>
        <taxon>metagenomes</taxon>
        <taxon>ecological metagenomes</taxon>
    </lineage>
</organism>
<feature type="transmembrane region" description="Helical" evidence="1">
    <location>
        <begin position="9"/>
        <end position="27"/>
    </location>
</feature>
<keyword evidence="1" id="KW-0812">Transmembrane</keyword>
<accession>A0A0F9HBJ6</accession>
<reference evidence="2" key="1">
    <citation type="journal article" date="2015" name="Nature">
        <title>Complex archaea that bridge the gap between prokaryotes and eukaryotes.</title>
        <authorList>
            <person name="Spang A."/>
            <person name="Saw J.H."/>
            <person name="Jorgensen S.L."/>
            <person name="Zaremba-Niedzwiedzka K."/>
            <person name="Martijn J."/>
            <person name="Lind A.E."/>
            <person name="van Eijk R."/>
            <person name="Schleper C."/>
            <person name="Guy L."/>
            <person name="Ettema T.J."/>
        </authorList>
    </citation>
    <scope>NUCLEOTIDE SEQUENCE</scope>
</reference>
<evidence type="ECO:0000256" key="1">
    <source>
        <dbReference type="SAM" id="Phobius"/>
    </source>
</evidence>
<gene>
    <name evidence="2" type="ORF">LCGC14_2084800</name>
</gene>
<dbReference type="AlphaFoldDB" id="A0A0F9HBJ6"/>
<evidence type="ECO:0000313" key="2">
    <source>
        <dbReference type="EMBL" id="KKL72447.1"/>
    </source>
</evidence>
<keyword evidence="1" id="KW-1133">Transmembrane helix</keyword>
<protein>
    <submittedName>
        <fullName evidence="2">Uncharacterized protein</fullName>
    </submittedName>
</protein>
<name>A0A0F9HBJ6_9ZZZZ</name>
<comment type="caution">
    <text evidence="2">The sequence shown here is derived from an EMBL/GenBank/DDBJ whole genome shotgun (WGS) entry which is preliminary data.</text>
</comment>
<sequence length="177" mass="20444">MFQNKLTRAIFILLFLVISLPMGYYFYSGGESIFPEIPPINTVNMPHTSPTGISTVNPSLDMSQIRHTETPYNDVLLPYSELTATVIPRSTPLDPNRFQEVVFINHTDTLVRIIIISPTYLDKIIEDMLYLDLVYALHWIYIFVGNTVFVESVENDQLYYVNIYEDKVIVGIYRLQP</sequence>